<reference evidence="5" key="1">
    <citation type="submission" date="2025-08" db="UniProtKB">
        <authorList>
            <consortium name="RefSeq"/>
        </authorList>
    </citation>
    <scope>IDENTIFICATION</scope>
</reference>
<feature type="compositionally biased region" description="Basic residues" evidence="2">
    <location>
        <begin position="1"/>
        <end position="15"/>
    </location>
</feature>
<sequence length="610" mass="65071">MSARATRPRSRRGRHAPPGELDPVAESSEEGEVASGSSGPGPALPGSSGPQQLGPAAESGSQGPGSRASKEASEDVDGSLAPTPEGAQLLAGDTIQHPEMAAPQAGGTFSPACGAPDVFQTLQSALASLEAAAAAWRPQLLSGPGPGEVAGRAEGMPGPWQEVAYLAEKNAWLRLALDTREDTLAHMRAESDTLRQEVQELQDSLRRLESTPAPSRSHASGPGSNWSSSAAARESGGPRGPSPAHPLLRRLRSHPSAHTLGPRVLEGQEEQLRGSVEKLKGLNRLLLAALQGAKGRCEALSMRLGCREAEATALRLALQYSPAGSSVDTPTPQEVATQLLGYIWHLQEHRALLKFPPEPGPTLAPRPTTPHLDTLVQAVLEAQPGTALPRLEKTKIQQDLVATRETLADLVLQLQLARREKRALELREAALRAQAPALLLLLGQLRWERAQLGPEDSSSGDSSAGDSSEDEEAWPQQGLASGMDGGPECRAWDQEKLAQDLALSLSRAQGLQEQLRSLRAQLEQVAQRGRAGRAQSAELSAELCRAHRALVLGFRGAHRKQEEQRWKVEKQMAQMEARQAEELARLEATARALGKPRTCPPLPLLGETLL</sequence>
<feature type="compositionally biased region" description="Polar residues" evidence="2">
    <location>
        <begin position="212"/>
        <end position="230"/>
    </location>
</feature>
<organism evidence="4 5">
    <name type="scientific">Heterocephalus glaber</name>
    <name type="common">Naked mole rat</name>
    <dbReference type="NCBI Taxonomy" id="10181"/>
    <lineage>
        <taxon>Eukaryota</taxon>
        <taxon>Metazoa</taxon>
        <taxon>Chordata</taxon>
        <taxon>Craniata</taxon>
        <taxon>Vertebrata</taxon>
        <taxon>Euteleostomi</taxon>
        <taxon>Mammalia</taxon>
        <taxon>Eutheria</taxon>
        <taxon>Euarchontoglires</taxon>
        <taxon>Glires</taxon>
        <taxon>Rodentia</taxon>
        <taxon>Hystricomorpha</taxon>
        <taxon>Bathyergidae</taxon>
        <taxon>Heterocephalus</taxon>
    </lineage>
</organism>
<feature type="compositionally biased region" description="Low complexity" evidence="2">
    <location>
        <begin position="455"/>
        <end position="466"/>
    </location>
</feature>
<keyword evidence="1" id="KW-0175">Coiled coil</keyword>
<feature type="compositionally biased region" description="Low complexity" evidence="2">
    <location>
        <begin position="33"/>
        <end position="50"/>
    </location>
</feature>
<accession>A0AAX6QH76</accession>
<dbReference type="RefSeq" id="XP_004873309.1">
    <property type="nucleotide sequence ID" value="XM_004873252.3"/>
</dbReference>
<evidence type="ECO:0000256" key="1">
    <source>
        <dbReference type="SAM" id="Coils"/>
    </source>
</evidence>
<dbReference type="CTD" id="83878"/>
<dbReference type="PANTHER" id="PTHR23347">
    <property type="entry name" value="COLORECTAL MUTANT CANCER PROTEIN MCC PROTEIN -RELATED"/>
    <property type="match status" value="1"/>
</dbReference>
<proteinExistence type="predicted"/>
<dbReference type="Proteomes" id="UP000694906">
    <property type="component" value="Unplaced"/>
</dbReference>
<feature type="coiled-coil region" evidence="1">
    <location>
        <begin position="501"/>
        <end position="528"/>
    </location>
</feature>
<feature type="region of interest" description="Disordered" evidence="2">
    <location>
        <begin position="207"/>
        <end position="248"/>
    </location>
</feature>
<name>A0AAX6QH76_HETGA</name>
<dbReference type="GeneID" id="101723727"/>
<evidence type="ECO:0000313" key="5">
    <source>
        <dbReference type="RefSeq" id="XP_004873309.1"/>
    </source>
</evidence>
<feature type="region of interest" description="Disordered" evidence="2">
    <location>
        <begin position="1"/>
        <end position="115"/>
    </location>
</feature>
<feature type="coiled-coil region" evidence="1">
    <location>
        <begin position="407"/>
        <end position="434"/>
    </location>
</feature>
<gene>
    <name evidence="5" type="primary">Ushbp1</name>
</gene>
<evidence type="ECO:0000313" key="4">
    <source>
        <dbReference type="Proteomes" id="UP000694906"/>
    </source>
</evidence>
<dbReference type="InterPro" id="IPR019536">
    <property type="entry name" value="USHBP1_PDZ-bd"/>
</dbReference>
<dbReference type="Pfam" id="PF10506">
    <property type="entry name" value="USHBP1_PDZ-bd"/>
    <property type="match status" value="1"/>
</dbReference>
<dbReference type="PANTHER" id="PTHR23347:SF5">
    <property type="entry name" value="HARMONIN-BINDING PROTEIN USHBP1"/>
    <property type="match status" value="1"/>
</dbReference>
<dbReference type="AlphaFoldDB" id="A0AAX6QH76"/>
<feature type="region of interest" description="Disordered" evidence="2">
    <location>
        <begin position="452"/>
        <end position="489"/>
    </location>
</feature>
<evidence type="ECO:0000256" key="2">
    <source>
        <dbReference type="SAM" id="MobiDB-lite"/>
    </source>
</evidence>
<dbReference type="InterPro" id="IPR040171">
    <property type="entry name" value="USBP1-like"/>
</dbReference>
<evidence type="ECO:0000259" key="3">
    <source>
        <dbReference type="Pfam" id="PF10506"/>
    </source>
</evidence>
<protein>
    <submittedName>
        <fullName evidence="5">Usher syndrome type-1C protein-binding protein 1 isoform X3</fullName>
    </submittedName>
</protein>
<feature type="domain" description="Harmonin-binding protein USHBP1 PDZ-binding" evidence="3">
    <location>
        <begin position="271"/>
        <end position="321"/>
    </location>
</feature>
<keyword evidence="4" id="KW-1185">Reference proteome</keyword>